<feature type="domain" description="HTH lysR-type" evidence="7">
    <location>
        <begin position="1"/>
        <end position="58"/>
    </location>
</feature>
<protein>
    <submittedName>
        <fullName evidence="8">LysR family transcriptional regulator</fullName>
    </submittedName>
</protein>
<comment type="caution">
    <text evidence="8">The sequence shown here is derived from an EMBL/GenBank/DDBJ whole genome shotgun (WGS) entry which is preliminary data.</text>
</comment>
<comment type="similarity">
    <text evidence="1">Belongs to the LysR transcriptional regulatory family.</text>
</comment>
<reference evidence="8" key="1">
    <citation type="submission" date="2020-10" db="EMBL/GenBank/DDBJ databases">
        <authorList>
            <person name="Gilroy R."/>
        </authorList>
    </citation>
    <scope>NUCLEOTIDE SEQUENCE</scope>
    <source>
        <strain evidence="8">CHK123-3438</strain>
    </source>
</reference>
<evidence type="ECO:0000256" key="1">
    <source>
        <dbReference type="ARBA" id="ARBA00009437"/>
    </source>
</evidence>
<keyword evidence="2" id="KW-0805">Transcription regulation</keyword>
<reference evidence="8" key="2">
    <citation type="journal article" date="2021" name="PeerJ">
        <title>Extensive microbial diversity within the chicken gut microbiome revealed by metagenomics and culture.</title>
        <authorList>
            <person name="Gilroy R."/>
            <person name="Ravi A."/>
            <person name="Getino M."/>
            <person name="Pursley I."/>
            <person name="Horton D.L."/>
            <person name="Alikhan N.F."/>
            <person name="Baker D."/>
            <person name="Gharbi K."/>
            <person name="Hall N."/>
            <person name="Watson M."/>
            <person name="Adriaenssens E.M."/>
            <person name="Foster-Nyarko E."/>
            <person name="Jarju S."/>
            <person name="Secka A."/>
            <person name="Antonio M."/>
            <person name="Oren A."/>
            <person name="Chaudhuri R.R."/>
            <person name="La Ragione R."/>
            <person name="Hildebrand F."/>
            <person name="Pallen M.J."/>
        </authorList>
    </citation>
    <scope>NUCLEOTIDE SEQUENCE</scope>
    <source>
        <strain evidence="8">CHK123-3438</strain>
    </source>
</reference>
<keyword evidence="5" id="KW-0175">Coiled coil</keyword>
<dbReference type="Gene3D" id="1.10.10.10">
    <property type="entry name" value="Winged helix-like DNA-binding domain superfamily/Winged helix DNA-binding domain"/>
    <property type="match status" value="1"/>
</dbReference>
<feature type="transmembrane region" description="Helical" evidence="6">
    <location>
        <begin position="92"/>
        <end position="116"/>
    </location>
</feature>
<dbReference type="InterPro" id="IPR005119">
    <property type="entry name" value="LysR_subst-bd"/>
</dbReference>
<dbReference type="FunFam" id="1.10.10.10:FF:000001">
    <property type="entry name" value="LysR family transcriptional regulator"/>
    <property type="match status" value="1"/>
</dbReference>
<dbReference type="InterPro" id="IPR000847">
    <property type="entry name" value="LysR_HTH_N"/>
</dbReference>
<dbReference type="SUPFAM" id="SSF46785">
    <property type="entry name" value="Winged helix' DNA-binding domain"/>
    <property type="match status" value="1"/>
</dbReference>
<evidence type="ECO:0000313" key="8">
    <source>
        <dbReference type="EMBL" id="HIT42125.1"/>
    </source>
</evidence>
<name>A0A9D1GJ69_9FIRM</name>
<dbReference type="CDD" id="cd05466">
    <property type="entry name" value="PBP2_LTTR_substrate"/>
    <property type="match status" value="1"/>
</dbReference>
<keyword evidence="6" id="KW-0472">Membrane</keyword>
<dbReference type="EMBL" id="DVKS01000149">
    <property type="protein sequence ID" value="HIT42125.1"/>
    <property type="molecule type" value="Genomic_DNA"/>
</dbReference>
<dbReference type="SUPFAM" id="SSF53850">
    <property type="entry name" value="Periplasmic binding protein-like II"/>
    <property type="match status" value="1"/>
</dbReference>
<dbReference type="InterPro" id="IPR050950">
    <property type="entry name" value="HTH-type_LysR_regulators"/>
</dbReference>
<dbReference type="Pfam" id="PF03466">
    <property type="entry name" value="LysR_substrate"/>
    <property type="match status" value="1"/>
</dbReference>
<dbReference type="Proteomes" id="UP000886860">
    <property type="component" value="Unassembled WGS sequence"/>
</dbReference>
<evidence type="ECO:0000313" key="9">
    <source>
        <dbReference type="Proteomes" id="UP000886860"/>
    </source>
</evidence>
<dbReference type="InterPro" id="IPR036390">
    <property type="entry name" value="WH_DNA-bd_sf"/>
</dbReference>
<dbReference type="GO" id="GO:0003700">
    <property type="term" value="F:DNA-binding transcription factor activity"/>
    <property type="evidence" value="ECO:0007669"/>
    <property type="project" value="InterPro"/>
</dbReference>
<evidence type="ECO:0000256" key="3">
    <source>
        <dbReference type="ARBA" id="ARBA00023125"/>
    </source>
</evidence>
<dbReference type="GO" id="GO:0003677">
    <property type="term" value="F:DNA binding"/>
    <property type="evidence" value="ECO:0007669"/>
    <property type="project" value="UniProtKB-KW"/>
</dbReference>
<keyword evidence="4" id="KW-0804">Transcription</keyword>
<evidence type="ECO:0000256" key="4">
    <source>
        <dbReference type="ARBA" id="ARBA00023163"/>
    </source>
</evidence>
<evidence type="ECO:0000256" key="6">
    <source>
        <dbReference type="SAM" id="Phobius"/>
    </source>
</evidence>
<keyword evidence="3" id="KW-0238">DNA-binding</keyword>
<proteinExistence type="inferred from homology"/>
<dbReference type="GO" id="GO:0005829">
    <property type="term" value="C:cytosol"/>
    <property type="evidence" value="ECO:0007669"/>
    <property type="project" value="TreeGrafter"/>
</dbReference>
<dbReference type="InterPro" id="IPR036388">
    <property type="entry name" value="WH-like_DNA-bd_sf"/>
</dbReference>
<evidence type="ECO:0000256" key="5">
    <source>
        <dbReference type="SAM" id="Coils"/>
    </source>
</evidence>
<sequence>MNTKLLKCFQIVYEEKSINRAAGRLYITPQGLSRNIRQLEEELDVQLFQRTARGMEPTESGHFLYEKSGRIIRELEEIENGLRQLKRRRERLRIGCANGVLNLLPLTMILAFGGLYPEITLEWREYPNDQVKEKLMNSEIEYGFVIGNWEEEAVQSRRVCGCQLCLLVYEGHPLYEEEQVSLGCLKGERLLLMNEDFRLYHDVTGMCAARGFVPDIAAKTADGAGLYRLCSQKVGLAVVPEFFRDEFRMEGVRAIPFEEHFLWEVYGVCRRETAGYENIRLFDRYLKEQAGL</sequence>
<dbReference type="PANTHER" id="PTHR30419">
    <property type="entry name" value="HTH-TYPE TRANSCRIPTIONAL REGULATOR YBHD"/>
    <property type="match status" value="1"/>
</dbReference>
<feature type="coiled-coil region" evidence="5">
    <location>
        <begin position="68"/>
        <end position="95"/>
    </location>
</feature>
<dbReference type="Gene3D" id="3.40.190.290">
    <property type="match status" value="1"/>
</dbReference>
<dbReference type="Pfam" id="PF00126">
    <property type="entry name" value="HTH_1"/>
    <property type="match status" value="1"/>
</dbReference>
<evidence type="ECO:0000256" key="2">
    <source>
        <dbReference type="ARBA" id="ARBA00023015"/>
    </source>
</evidence>
<gene>
    <name evidence="8" type="ORF">IAB60_08545</name>
</gene>
<dbReference type="PROSITE" id="PS50931">
    <property type="entry name" value="HTH_LYSR"/>
    <property type="match status" value="1"/>
</dbReference>
<dbReference type="PANTHER" id="PTHR30419:SF8">
    <property type="entry name" value="NITROGEN ASSIMILATION TRANSCRIPTIONAL ACTIVATOR-RELATED"/>
    <property type="match status" value="1"/>
</dbReference>
<dbReference type="AlphaFoldDB" id="A0A9D1GJ69"/>
<organism evidence="8 9">
    <name type="scientific">Candidatus Caccovicinus merdipullorum</name>
    <dbReference type="NCBI Taxonomy" id="2840724"/>
    <lineage>
        <taxon>Bacteria</taxon>
        <taxon>Bacillati</taxon>
        <taxon>Bacillota</taxon>
        <taxon>Clostridia</taxon>
        <taxon>Eubacteriales</taxon>
        <taxon>Candidatus Caccovicinus</taxon>
    </lineage>
</organism>
<evidence type="ECO:0000259" key="7">
    <source>
        <dbReference type="PROSITE" id="PS50931"/>
    </source>
</evidence>
<keyword evidence="6" id="KW-0812">Transmembrane</keyword>
<keyword evidence="6" id="KW-1133">Transmembrane helix</keyword>
<accession>A0A9D1GJ69</accession>